<proteinExistence type="predicted"/>
<dbReference type="AlphaFoldDB" id="A0A2M7AQX8"/>
<dbReference type="PANTHER" id="PTHR38590">
    <property type="entry name" value="BLL0828 PROTEIN"/>
    <property type="match status" value="1"/>
</dbReference>
<keyword evidence="2" id="KW-0808">Transferase</keyword>
<sequence length="110" mass="13195">MILSNHKINEKFLRQKPIGKYILDFYCSKLLLAIEIDGDSHDKKEYPDKNRDWYLDIRSIKTIRYTNDQVLNDIDYVFSDLLAKIKQREKEPVFSPFSRENAEAKLRKRV</sequence>
<keyword evidence="2" id="KW-0489">Methyltransferase</keyword>
<name>A0A2M7AQX8_9BACT</name>
<evidence type="ECO:0000313" key="2">
    <source>
        <dbReference type="EMBL" id="PIU72886.1"/>
    </source>
</evidence>
<dbReference type="InterPro" id="IPR007569">
    <property type="entry name" value="DUF559"/>
</dbReference>
<evidence type="ECO:0000259" key="1">
    <source>
        <dbReference type="Pfam" id="PF04480"/>
    </source>
</evidence>
<dbReference type="Pfam" id="PF04480">
    <property type="entry name" value="DUF559"/>
    <property type="match status" value="1"/>
</dbReference>
<accession>A0A2M7AQX8</accession>
<protein>
    <submittedName>
        <fullName evidence="2">DNA methyltransferase</fullName>
    </submittedName>
</protein>
<reference evidence="3" key="1">
    <citation type="submission" date="2017-09" db="EMBL/GenBank/DDBJ databases">
        <title>Depth-based differentiation of microbial function through sediment-hosted aquifers and enrichment of novel symbionts in the deep terrestrial subsurface.</title>
        <authorList>
            <person name="Probst A.J."/>
            <person name="Ladd B."/>
            <person name="Jarett J.K."/>
            <person name="Geller-Mcgrath D.E."/>
            <person name="Sieber C.M.K."/>
            <person name="Emerson J.B."/>
            <person name="Anantharaman K."/>
            <person name="Thomas B.C."/>
            <person name="Malmstrom R."/>
            <person name="Stieglmeier M."/>
            <person name="Klingl A."/>
            <person name="Woyke T."/>
            <person name="Ryan C.M."/>
            <person name="Banfield J.F."/>
        </authorList>
    </citation>
    <scope>NUCLEOTIDE SEQUENCE [LARGE SCALE GENOMIC DNA]</scope>
</reference>
<organism evidence="2 3">
    <name type="scientific">Candidatus Shapirobacteria bacterium CG06_land_8_20_14_3_00_40_12</name>
    <dbReference type="NCBI Taxonomy" id="1974881"/>
    <lineage>
        <taxon>Bacteria</taxon>
        <taxon>Candidatus Shapironibacteriota</taxon>
    </lineage>
</organism>
<dbReference type="Proteomes" id="UP000231407">
    <property type="component" value="Unassembled WGS sequence"/>
</dbReference>
<gene>
    <name evidence="2" type="ORF">COS78_04600</name>
</gene>
<dbReference type="GO" id="GO:0032259">
    <property type="term" value="P:methylation"/>
    <property type="evidence" value="ECO:0007669"/>
    <property type="project" value="UniProtKB-KW"/>
</dbReference>
<dbReference type="EMBL" id="PEWA01000065">
    <property type="protein sequence ID" value="PIU72886.1"/>
    <property type="molecule type" value="Genomic_DNA"/>
</dbReference>
<comment type="caution">
    <text evidence="2">The sequence shown here is derived from an EMBL/GenBank/DDBJ whole genome shotgun (WGS) entry which is preliminary data.</text>
</comment>
<feature type="domain" description="DUF559" evidence="1">
    <location>
        <begin position="4"/>
        <end position="85"/>
    </location>
</feature>
<dbReference type="PANTHER" id="PTHR38590:SF1">
    <property type="entry name" value="BLL0828 PROTEIN"/>
    <property type="match status" value="1"/>
</dbReference>
<evidence type="ECO:0000313" key="3">
    <source>
        <dbReference type="Proteomes" id="UP000231407"/>
    </source>
</evidence>
<dbReference type="GO" id="GO:0008168">
    <property type="term" value="F:methyltransferase activity"/>
    <property type="evidence" value="ECO:0007669"/>
    <property type="project" value="UniProtKB-KW"/>
</dbReference>
<dbReference type="InterPro" id="IPR047216">
    <property type="entry name" value="Endonuclease_DUF559_bact"/>
</dbReference>
<dbReference type="Gene3D" id="3.40.960.10">
    <property type="entry name" value="VSR Endonuclease"/>
    <property type="match status" value="1"/>
</dbReference>